<dbReference type="Proteomes" id="UP001217918">
    <property type="component" value="Unassembled WGS sequence"/>
</dbReference>
<gene>
    <name evidence="2" type="ORF">P8C59_002742</name>
</gene>
<feature type="region of interest" description="Disordered" evidence="1">
    <location>
        <begin position="58"/>
        <end position="111"/>
    </location>
</feature>
<dbReference type="EMBL" id="JAQQPM010000002">
    <property type="protein sequence ID" value="KAK2068071.1"/>
    <property type="molecule type" value="Genomic_DNA"/>
</dbReference>
<proteinExistence type="predicted"/>
<name>A0AAD9MCL8_9PEZI</name>
<evidence type="ECO:0000313" key="2">
    <source>
        <dbReference type="EMBL" id="KAK2068071.1"/>
    </source>
</evidence>
<reference evidence="2" key="1">
    <citation type="journal article" date="2023" name="Mol. Plant Microbe Interact.">
        <title>Elucidating the Obligate Nature and Biological Capacity of an Invasive Fungal Corn Pathogen.</title>
        <authorList>
            <person name="MacCready J.S."/>
            <person name="Roggenkamp E.M."/>
            <person name="Gdanetz K."/>
            <person name="Chilvers M.I."/>
        </authorList>
    </citation>
    <scope>NUCLEOTIDE SEQUENCE</scope>
    <source>
        <strain evidence="2">PM02</strain>
    </source>
</reference>
<protein>
    <submittedName>
        <fullName evidence="2">Uncharacterized protein</fullName>
    </submittedName>
</protein>
<comment type="caution">
    <text evidence="2">The sequence shown here is derived from an EMBL/GenBank/DDBJ whole genome shotgun (WGS) entry which is preliminary data.</text>
</comment>
<sequence>MGMPSACRTLLCAPSHPSTYLARYVPACPPCTADTATHSAPPSPKLASASTVRVCTPSAWPVPVSGPGRRSRMAHVTDGKRESQSAAQRPAEPEPTMRTSTGRGAEAMVHY</sequence>
<accession>A0AAD9MCL8</accession>
<keyword evidence="3" id="KW-1185">Reference proteome</keyword>
<evidence type="ECO:0000256" key="1">
    <source>
        <dbReference type="SAM" id="MobiDB-lite"/>
    </source>
</evidence>
<organism evidence="2 3">
    <name type="scientific">Phyllachora maydis</name>
    <dbReference type="NCBI Taxonomy" id="1825666"/>
    <lineage>
        <taxon>Eukaryota</taxon>
        <taxon>Fungi</taxon>
        <taxon>Dikarya</taxon>
        <taxon>Ascomycota</taxon>
        <taxon>Pezizomycotina</taxon>
        <taxon>Sordariomycetes</taxon>
        <taxon>Sordariomycetidae</taxon>
        <taxon>Phyllachorales</taxon>
        <taxon>Phyllachoraceae</taxon>
        <taxon>Phyllachora</taxon>
    </lineage>
</organism>
<evidence type="ECO:0000313" key="3">
    <source>
        <dbReference type="Proteomes" id="UP001217918"/>
    </source>
</evidence>
<dbReference type="AlphaFoldDB" id="A0AAD9MCL8"/>